<reference evidence="7 8" key="1">
    <citation type="journal article" date="2016" name="Sci. Rep.">
        <title>Penicillium arizonense, a new, genome sequenced fungal species, reveals a high chemical diversity in secreted metabolites.</title>
        <authorList>
            <person name="Grijseels S."/>
            <person name="Nielsen J.C."/>
            <person name="Randelovic M."/>
            <person name="Nielsen J."/>
            <person name="Nielsen K.F."/>
            <person name="Workman M."/>
            <person name="Frisvad J.C."/>
        </authorList>
    </citation>
    <scope>NUCLEOTIDE SEQUENCE [LARGE SCALE GENOMIC DNA]</scope>
    <source>
        <strain evidence="7 8">CBS 141311</strain>
    </source>
</reference>
<dbReference type="OrthoDB" id="4503926at2759"/>
<dbReference type="AlphaFoldDB" id="A0A1F5L037"/>
<dbReference type="InterPro" id="IPR006802">
    <property type="entry name" value="Radial_spoke"/>
</dbReference>
<evidence type="ECO:0000313" key="8">
    <source>
        <dbReference type="Proteomes" id="UP000177622"/>
    </source>
</evidence>
<dbReference type="GeneID" id="34582839"/>
<evidence type="ECO:0000256" key="6">
    <source>
        <dbReference type="SAM" id="Coils"/>
    </source>
</evidence>
<evidence type="ECO:0000256" key="1">
    <source>
        <dbReference type="ARBA" id="ARBA00004430"/>
    </source>
</evidence>
<keyword evidence="4" id="KW-0206">Cytoskeleton</keyword>
<feature type="coiled-coil region" evidence="6">
    <location>
        <begin position="151"/>
        <end position="179"/>
    </location>
</feature>
<evidence type="ECO:0000256" key="3">
    <source>
        <dbReference type="ARBA" id="ARBA00023069"/>
    </source>
</evidence>
<proteinExistence type="predicted"/>
<evidence type="ECO:0000313" key="7">
    <source>
        <dbReference type="EMBL" id="OGE46572.1"/>
    </source>
</evidence>
<evidence type="ECO:0000256" key="5">
    <source>
        <dbReference type="ARBA" id="ARBA00023273"/>
    </source>
</evidence>
<keyword evidence="8" id="KW-1185">Reference proteome</keyword>
<gene>
    <name evidence="7" type="ORF">PENARI_c185G10235</name>
</gene>
<dbReference type="Pfam" id="PF04712">
    <property type="entry name" value="Radial_spoke"/>
    <property type="match status" value="1"/>
</dbReference>
<protein>
    <submittedName>
        <fullName evidence="7">Uncharacterized protein</fullName>
    </submittedName>
</protein>
<accession>A0A1F5L037</accession>
<evidence type="ECO:0000256" key="2">
    <source>
        <dbReference type="ARBA" id="ARBA00022490"/>
    </source>
</evidence>
<dbReference type="EMBL" id="LXJU01000185">
    <property type="protein sequence ID" value="OGE46572.1"/>
    <property type="molecule type" value="Genomic_DNA"/>
</dbReference>
<keyword evidence="5" id="KW-0966">Cell projection</keyword>
<evidence type="ECO:0000256" key="4">
    <source>
        <dbReference type="ARBA" id="ARBA00023212"/>
    </source>
</evidence>
<organism evidence="7 8">
    <name type="scientific">Penicillium arizonense</name>
    <dbReference type="NCBI Taxonomy" id="1835702"/>
    <lineage>
        <taxon>Eukaryota</taxon>
        <taxon>Fungi</taxon>
        <taxon>Dikarya</taxon>
        <taxon>Ascomycota</taxon>
        <taxon>Pezizomycotina</taxon>
        <taxon>Eurotiomycetes</taxon>
        <taxon>Eurotiomycetidae</taxon>
        <taxon>Eurotiales</taxon>
        <taxon>Aspergillaceae</taxon>
        <taxon>Penicillium</taxon>
    </lineage>
</organism>
<keyword evidence="2" id="KW-0963">Cytoplasm</keyword>
<comment type="subcellular location">
    <subcellularLocation>
        <location evidence="1">Cytoplasm</location>
        <location evidence="1">Cytoskeleton</location>
        <location evidence="1">Cilium axoneme</location>
    </subcellularLocation>
</comment>
<keyword evidence="6" id="KW-0175">Coiled coil</keyword>
<dbReference type="Proteomes" id="UP000177622">
    <property type="component" value="Unassembled WGS sequence"/>
</dbReference>
<keyword evidence="3" id="KW-0969">Cilium</keyword>
<dbReference type="RefSeq" id="XP_022482041.1">
    <property type="nucleotide sequence ID" value="XM_022638105.1"/>
</dbReference>
<name>A0A1F5L037_PENAI</name>
<sequence length="211" mass="24386">MSENWQLDDKDYEKLGVELGPIGWGVYYLWNAVAPTGKGSGDPLSGWCLACNKDDDLVFLKTEGYYSNYLLDNPAGGSGRSDDNAYYFMPAGIDVKSRESDSRFMVLKQLFSWRKCPKDLMVKYANWWGGHEVTGKEKEYYIALIKVAWEAKAKKDKAKEEQEEKARAEEEKKRNEEYAYHKKFMEEHPDAHLSIARRHWESGEGWESGED</sequence>
<comment type="caution">
    <text evidence="7">The sequence shown here is derived from an EMBL/GenBank/DDBJ whole genome shotgun (WGS) entry which is preliminary data.</text>
</comment>